<evidence type="ECO:0000313" key="2">
    <source>
        <dbReference type="Proteomes" id="UP000824469"/>
    </source>
</evidence>
<evidence type="ECO:0000313" key="1">
    <source>
        <dbReference type="EMBL" id="KAH9303387.1"/>
    </source>
</evidence>
<accession>A0AA38FIL6</accession>
<comment type="caution">
    <text evidence="1">The sequence shown here is derived from an EMBL/GenBank/DDBJ whole genome shotgun (WGS) entry which is preliminary data.</text>
</comment>
<protein>
    <submittedName>
        <fullName evidence="1">Uncharacterized protein</fullName>
    </submittedName>
</protein>
<name>A0AA38FIL6_TAXCH</name>
<proteinExistence type="predicted"/>
<feature type="non-terminal residue" evidence="1">
    <location>
        <position position="1"/>
    </location>
</feature>
<organism evidence="1 2">
    <name type="scientific">Taxus chinensis</name>
    <name type="common">Chinese yew</name>
    <name type="synonym">Taxus wallichiana var. chinensis</name>
    <dbReference type="NCBI Taxonomy" id="29808"/>
    <lineage>
        <taxon>Eukaryota</taxon>
        <taxon>Viridiplantae</taxon>
        <taxon>Streptophyta</taxon>
        <taxon>Embryophyta</taxon>
        <taxon>Tracheophyta</taxon>
        <taxon>Spermatophyta</taxon>
        <taxon>Pinopsida</taxon>
        <taxon>Pinidae</taxon>
        <taxon>Conifers II</taxon>
        <taxon>Cupressales</taxon>
        <taxon>Taxaceae</taxon>
        <taxon>Taxus</taxon>
    </lineage>
</organism>
<dbReference type="EMBL" id="JAHRHJ020000009">
    <property type="protein sequence ID" value="KAH9303387.1"/>
    <property type="molecule type" value="Genomic_DNA"/>
</dbReference>
<dbReference type="AlphaFoldDB" id="A0AA38FIL6"/>
<gene>
    <name evidence="1" type="ORF">KI387_014970</name>
</gene>
<keyword evidence="2" id="KW-1185">Reference proteome</keyword>
<dbReference type="Proteomes" id="UP000824469">
    <property type="component" value="Unassembled WGS sequence"/>
</dbReference>
<sequence length="98" mass="11347">HMELKYLVNKPILQGCICRWVLLFQDFDFTVVVKPRKSNSGLDHLSRISSGEDAHAIEKTMLDAQLYRLQCTPMELEDIFVFLRTSMALEGMKSLEKK</sequence>
<reference evidence="1 2" key="1">
    <citation type="journal article" date="2021" name="Nat. Plants">
        <title>The Taxus genome provides insights into paclitaxel biosynthesis.</title>
        <authorList>
            <person name="Xiong X."/>
            <person name="Gou J."/>
            <person name="Liao Q."/>
            <person name="Li Y."/>
            <person name="Zhou Q."/>
            <person name="Bi G."/>
            <person name="Li C."/>
            <person name="Du R."/>
            <person name="Wang X."/>
            <person name="Sun T."/>
            <person name="Guo L."/>
            <person name="Liang H."/>
            <person name="Lu P."/>
            <person name="Wu Y."/>
            <person name="Zhang Z."/>
            <person name="Ro D.K."/>
            <person name="Shang Y."/>
            <person name="Huang S."/>
            <person name="Yan J."/>
        </authorList>
    </citation>
    <scope>NUCLEOTIDE SEQUENCE [LARGE SCALE GENOMIC DNA]</scope>
    <source>
        <strain evidence="1">Ta-2019</strain>
    </source>
</reference>